<organism evidence="9 10">
    <name type="scientific">Acetivibrio ethanolgignens</name>
    <dbReference type="NCBI Taxonomy" id="290052"/>
    <lineage>
        <taxon>Bacteria</taxon>
        <taxon>Bacillati</taxon>
        <taxon>Bacillota</taxon>
        <taxon>Clostridia</taxon>
        <taxon>Eubacteriales</taxon>
        <taxon>Oscillospiraceae</taxon>
        <taxon>Acetivibrio</taxon>
    </lineage>
</organism>
<keyword evidence="6 7" id="KW-0472">Membrane</keyword>
<evidence type="ECO:0000256" key="7">
    <source>
        <dbReference type="RuleBase" id="RU363032"/>
    </source>
</evidence>
<dbReference type="GO" id="GO:0005886">
    <property type="term" value="C:plasma membrane"/>
    <property type="evidence" value="ECO:0007669"/>
    <property type="project" value="UniProtKB-SubCell"/>
</dbReference>
<feature type="transmembrane region" description="Helical" evidence="7">
    <location>
        <begin position="89"/>
        <end position="111"/>
    </location>
</feature>
<dbReference type="GO" id="GO:0055085">
    <property type="term" value="P:transmembrane transport"/>
    <property type="evidence" value="ECO:0007669"/>
    <property type="project" value="InterPro"/>
</dbReference>
<evidence type="ECO:0000256" key="3">
    <source>
        <dbReference type="ARBA" id="ARBA00022475"/>
    </source>
</evidence>
<dbReference type="Gene3D" id="1.10.3720.10">
    <property type="entry name" value="MetI-like"/>
    <property type="match status" value="1"/>
</dbReference>
<dbReference type="EMBL" id="LNAM01000205">
    <property type="protein sequence ID" value="KSV57703.1"/>
    <property type="molecule type" value="Genomic_DNA"/>
</dbReference>
<protein>
    <submittedName>
        <fullName evidence="9">Sugar ABC transporter permease</fullName>
    </submittedName>
</protein>
<evidence type="ECO:0000256" key="5">
    <source>
        <dbReference type="ARBA" id="ARBA00022989"/>
    </source>
</evidence>
<feature type="transmembrane region" description="Helical" evidence="7">
    <location>
        <begin position="157"/>
        <end position="180"/>
    </location>
</feature>
<name>A0A0V8QAZ0_9FIRM</name>
<dbReference type="AlphaFoldDB" id="A0A0V8QAZ0"/>
<feature type="transmembrane region" description="Helical" evidence="7">
    <location>
        <begin position="123"/>
        <end position="145"/>
    </location>
</feature>
<keyword evidence="3" id="KW-1003">Cell membrane</keyword>
<dbReference type="InterPro" id="IPR035906">
    <property type="entry name" value="MetI-like_sf"/>
</dbReference>
<dbReference type="RefSeq" id="WP_058354060.1">
    <property type="nucleotide sequence ID" value="NZ_CABMMD010000205.1"/>
</dbReference>
<accession>A0A0V8QAZ0</accession>
<dbReference type="OrthoDB" id="9771544at2"/>
<comment type="subcellular location">
    <subcellularLocation>
        <location evidence="1 7">Cell membrane</location>
        <topology evidence="1 7">Multi-pass membrane protein</topology>
    </subcellularLocation>
</comment>
<reference evidence="9 10" key="1">
    <citation type="submission" date="2015-11" db="EMBL/GenBank/DDBJ databases">
        <title>Butyribacter intestini gen. nov., sp. nov., a butyric acid-producing bacterium of the family Lachnospiraceae isolated from the human faeces.</title>
        <authorList>
            <person name="Zou Y."/>
            <person name="Xue W."/>
            <person name="Luo G."/>
            <person name="Lv M."/>
        </authorList>
    </citation>
    <scope>NUCLEOTIDE SEQUENCE [LARGE SCALE GENOMIC DNA]</scope>
    <source>
        <strain evidence="9 10">ACET-33324</strain>
    </source>
</reference>
<keyword evidence="5 7" id="KW-1133">Transmembrane helix</keyword>
<evidence type="ECO:0000313" key="10">
    <source>
        <dbReference type="Proteomes" id="UP000054874"/>
    </source>
</evidence>
<keyword evidence="4 7" id="KW-0812">Transmembrane</keyword>
<keyword evidence="10" id="KW-1185">Reference proteome</keyword>
<feature type="transmembrane region" description="Helical" evidence="7">
    <location>
        <begin position="201"/>
        <end position="223"/>
    </location>
</feature>
<dbReference type="PANTHER" id="PTHR32243">
    <property type="entry name" value="MALTOSE TRANSPORT SYSTEM PERMEASE-RELATED"/>
    <property type="match status" value="1"/>
</dbReference>
<evidence type="ECO:0000256" key="2">
    <source>
        <dbReference type="ARBA" id="ARBA00022448"/>
    </source>
</evidence>
<comment type="similarity">
    <text evidence="7">Belongs to the binding-protein-dependent transport system permease family.</text>
</comment>
<dbReference type="Pfam" id="PF00528">
    <property type="entry name" value="BPD_transp_1"/>
    <property type="match status" value="1"/>
</dbReference>
<dbReference type="PANTHER" id="PTHR32243:SF24">
    <property type="entry name" value="DIACETYLCHITOBIOSE UPTAKE SYSTEM PERMEASE PROTEIN NGCG"/>
    <property type="match status" value="1"/>
</dbReference>
<proteinExistence type="inferred from homology"/>
<evidence type="ECO:0000256" key="4">
    <source>
        <dbReference type="ARBA" id="ARBA00022692"/>
    </source>
</evidence>
<dbReference type="STRING" id="290052.ASU35_15555"/>
<dbReference type="InterPro" id="IPR000515">
    <property type="entry name" value="MetI-like"/>
</dbReference>
<evidence type="ECO:0000256" key="1">
    <source>
        <dbReference type="ARBA" id="ARBA00004651"/>
    </source>
</evidence>
<comment type="caution">
    <text evidence="9">The sequence shown here is derived from an EMBL/GenBank/DDBJ whole genome shotgun (WGS) entry which is preliminary data.</text>
</comment>
<keyword evidence="2 7" id="KW-0813">Transport</keyword>
<dbReference type="InterPro" id="IPR050901">
    <property type="entry name" value="BP-dep_ABC_trans_perm"/>
</dbReference>
<feature type="transmembrane region" description="Helical" evidence="7">
    <location>
        <begin position="261"/>
        <end position="282"/>
    </location>
</feature>
<dbReference type="SUPFAM" id="SSF161098">
    <property type="entry name" value="MetI-like"/>
    <property type="match status" value="1"/>
</dbReference>
<dbReference type="CDD" id="cd06261">
    <property type="entry name" value="TM_PBP2"/>
    <property type="match status" value="1"/>
</dbReference>
<gene>
    <name evidence="9" type="ORF">ASU35_15555</name>
</gene>
<dbReference type="Proteomes" id="UP000054874">
    <property type="component" value="Unassembled WGS sequence"/>
</dbReference>
<feature type="transmembrane region" description="Helical" evidence="7">
    <location>
        <begin position="21"/>
        <end position="44"/>
    </location>
</feature>
<feature type="domain" description="ABC transmembrane type-1" evidence="8">
    <location>
        <begin position="85"/>
        <end position="282"/>
    </location>
</feature>
<sequence length="297" mass="32688">MAKNKEKVIKDKINWKKELKLAPGYLILGIWVLITVILLGWVVMASLSTTKDIFAGNVNKFVFPTGLHFENFAKAWLGQGVATFFTNSLVYSVVSCTLLILVCAPAAYVLARFPFKGSKVIQTSFVSAMGVPVIMIVLPLFVLISKMGILNHILANRIALIILYVGINVPYTTIFLLTFFSNISRAFEEAAAIDGCSPMKTFWQIMLPMAQPGIITVTIFNFINIWNEYFLSLILANSDKVKPVAVGLYGMINSMKYTGNWAGMFAAVVIVFLPTFLLYIFLSEKIIAGVTGGGVKG</sequence>
<dbReference type="PROSITE" id="PS50928">
    <property type="entry name" value="ABC_TM1"/>
    <property type="match status" value="1"/>
</dbReference>
<evidence type="ECO:0000313" key="9">
    <source>
        <dbReference type="EMBL" id="KSV57703.1"/>
    </source>
</evidence>
<evidence type="ECO:0000256" key="6">
    <source>
        <dbReference type="ARBA" id="ARBA00023136"/>
    </source>
</evidence>
<evidence type="ECO:0000259" key="8">
    <source>
        <dbReference type="PROSITE" id="PS50928"/>
    </source>
</evidence>